<dbReference type="Gene3D" id="1.10.3720.10">
    <property type="entry name" value="MetI-like"/>
    <property type="match status" value="1"/>
</dbReference>
<accession>A0A143QK92</accession>
<dbReference type="GO" id="GO:0006865">
    <property type="term" value="P:amino acid transport"/>
    <property type="evidence" value="ECO:0007669"/>
    <property type="project" value="UniProtKB-KW"/>
</dbReference>
<keyword evidence="8 9" id="KW-0472">Membrane</keyword>
<dbReference type="CDD" id="cd06261">
    <property type="entry name" value="TM_PBP2"/>
    <property type="match status" value="1"/>
</dbReference>
<evidence type="ECO:0000256" key="5">
    <source>
        <dbReference type="ARBA" id="ARBA00022692"/>
    </source>
</evidence>
<dbReference type="EMBL" id="CP015220">
    <property type="protein sequence ID" value="AMY22892.1"/>
    <property type="molecule type" value="Genomic_DNA"/>
</dbReference>
<evidence type="ECO:0000313" key="12">
    <source>
        <dbReference type="Proteomes" id="UP000076038"/>
    </source>
</evidence>
<evidence type="ECO:0000313" key="11">
    <source>
        <dbReference type="EMBL" id="AMY22892.1"/>
    </source>
</evidence>
<keyword evidence="6" id="KW-0029">Amino-acid transport</keyword>
<comment type="similarity">
    <text evidence="2">Belongs to the binding-protein-dependent transport system permease family. HisMQ subfamily.</text>
</comment>
<name>A0A143QK92_RHOFA</name>
<evidence type="ECO:0000256" key="4">
    <source>
        <dbReference type="ARBA" id="ARBA00022475"/>
    </source>
</evidence>
<proteinExistence type="inferred from homology"/>
<dbReference type="AlphaFoldDB" id="A0A143QK92"/>
<evidence type="ECO:0000256" key="6">
    <source>
        <dbReference type="ARBA" id="ARBA00022970"/>
    </source>
</evidence>
<evidence type="ECO:0000256" key="8">
    <source>
        <dbReference type="ARBA" id="ARBA00023136"/>
    </source>
</evidence>
<keyword evidence="3 9" id="KW-0813">Transport</keyword>
<dbReference type="PANTHER" id="PTHR30614:SF20">
    <property type="entry name" value="GLUTAMINE TRANSPORT SYSTEM PERMEASE PROTEIN GLNP"/>
    <property type="match status" value="1"/>
</dbReference>
<keyword evidence="4" id="KW-1003">Cell membrane</keyword>
<keyword evidence="5 9" id="KW-0812">Transmembrane</keyword>
<dbReference type="InterPro" id="IPR043429">
    <property type="entry name" value="ArtM/GltK/GlnP/TcyL/YhdX-like"/>
</dbReference>
<evidence type="ECO:0000256" key="1">
    <source>
        <dbReference type="ARBA" id="ARBA00004651"/>
    </source>
</evidence>
<feature type="transmembrane region" description="Helical" evidence="9">
    <location>
        <begin position="100"/>
        <end position="118"/>
    </location>
</feature>
<dbReference type="PROSITE" id="PS50928">
    <property type="entry name" value="ABC_TM1"/>
    <property type="match status" value="1"/>
</dbReference>
<dbReference type="Proteomes" id="UP000076038">
    <property type="component" value="Chromosome"/>
</dbReference>
<dbReference type="GO" id="GO:0022857">
    <property type="term" value="F:transmembrane transporter activity"/>
    <property type="evidence" value="ECO:0007669"/>
    <property type="project" value="InterPro"/>
</dbReference>
<reference evidence="12" key="2">
    <citation type="submission" date="2016-04" db="EMBL/GenBank/DDBJ databases">
        <title>Complete Genome and Plasmid Sequences for Rhodococcus fascians D188 and Draft Sequences for Rhodococcus spp. Isolates PBTS 1 and PBTS 2.</title>
        <authorList>
            <person name="Stamer R."/>
            <person name="Vereecke D."/>
            <person name="Zhang Y."/>
            <person name="Schilkey F."/>
            <person name="Devitt N."/>
            <person name="Randall J."/>
        </authorList>
    </citation>
    <scope>NUCLEOTIDE SEQUENCE [LARGE SCALE GENOMIC DNA]</scope>
    <source>
        <strain evidence="12">PBTS2</strain>
    </source>
</reference>
<dbReference type="SUPFAM" id="SSF161098">
    <property type="entry name" value="MetI-like"/>
    <property type="match status" value="1"/>
</dbReference>
<evidence type="ECO:0000259" key="10">
    <source>
        <dbReference type="PROSITE" id="PS50928"/>
    </source>
</evidence>
<feature type="domain" description="ABC transmembrane type-1" evidence="10">
    <location>
        <begin position="29"/>
        <end position="224"/>
    </location>
</feature>
<organism evidence="11 12">
    <name type="scientific">Rhodococcoides fascians</name>
    <name type="common">Rhodococcus fascians</name>
    <dbReference type="NCBI Taxonomy" id="1828"/>
    <lineage>
        <taxon>Bacteria</taxon>
        <taxon>Bacillati</taxon>
        <taxon>Actinomycetota</taxon>
        <taxon>Actinomycetes</taxon>
        <taxon>Mycobacteriales</taxon>
        <taxon>Nocardiaceae</taxon>
        <taxon>Rhodococcoides</taxon>
    </lineage>
</organism>
<dbReference type="InterPro" id="IPR000515">
    <property type="entry name" value="MetI-like"/>
</dbReference>
<protein>
    <submittedName>
        <fullName evidence="11">Arginine transport system permease protein ArtQ</fullName>
    </submittedName>
</protein>
<dbReference type="InterPro" id="IPR035906">
    <property type="entry name" value="MetI-like_sf"/>
</dbReference>
<sequence length="253" mass="27315">MSTLSNLYDTFFDWELIGETIPKLVTVGLPNTLILAASSGVIGTVIGLGLAVAGISRTRWLRWPARVYTDIFRGLPAAVVILLIGLGFGPTLTQFTGSRSPFPLGILALSLMAAAYFGEIFRSGIQSVDSGQLEASRALGFSYRRSMNLVVVPQGIRRVLPAIVNQFISLIKDSSLIYFLGLLASQRELFRVGQDTAAQTGNLSPLLAAGLFYLILTIPLTHLVNYIDRRLRSGKADTSGTLGPVETSIVVER</sequence>
<feature type="transmembrane region" description="Helical" evidence="9">
    <location>
        <begin position="167"/>
        <end position="186"/>
    </location>
</feature>
<evidence type="ECO:0000256" key="9">
    <source>
        <dbReference type="RuleBase" id="RU363032"/>
    </source>
</evidence>
<accession>A0A260U053</accession>
<keyword evidence="7 9" id="KW-1133">Transmembrane helix</keyword>
<dbReference type="OrthoDB" id="9814902at2"/>
<feature type="transmembrane region" description="Helical" evidence="9">
    <location>
        <begin position="33"/>
        <end position="55"/>
    </location>
</feature>
<evidence type="ECO:0000256" key="7">
    <source>
        <dbReference type="ARBA" id="ARBA00022989"/>
    </source>
</evidence>
<dbReference type="PANTHER" id="PTHR30614">
    <property type="entry name" value="MEMBRANE COMPONENT OF AMINO ACID ABC TRANSPORTER"/>
    <property type="match status" value="1"/>
</dbReference>
<dbReference type="NCBIfam" id="TIGR01726">
    <property type="entry name" value="HEQRo_perm_3TM"/>
    <property type="match status" value="1"/>
</dbReference>
<keyword evidence="12" id="KW-1185">Reference proteome</keyword>
<dbReference type="Pfam" id="PF00528">
    <property type="entry name" value="BPD_transp_1"/>
    <property type="match status" value="1"/>
</dbReference>
<evidence type="ECO:0000256" key="2">
    <source>
        <dbReference type="ARBA" id="ARBA00010072"/>
    </source>
</evidence>
<reference evidence="11 12" key="1">
    <citation type="journal article" date="2016" name="Genome Announc.">
        <title>Complete Genome and Plasmid Sequences for Rhodococcus fascians D188 and Draft Sequences for Rhodococcus Isolates PBTS 1 and PBTS 2.</title>
        <authorList>
            <person name="Stamler R.A."/>
            <person name="Vereecke D."/>
            <person name="Zhang Y."/>
            <person name="Schilkey F."/>
            <person name="Devitt N."/>
            <person name="Randall J.J."/>
        </authorList>
    </citation>
    <scope>NUCLEOTIDE SEQUENCE [LARGE SCALE GENOMIC DNA]</scope>
    <source>
        <strain evidence="11 12">PBTS2</strain>
    </source>
</reference>
<gene>
    <name evidence="11" type="primary">artQ_1</name>
    <name evidence="11" type="ORF">A3Q41_01588</name>
</gene>
<feature type="transmembrane region" description="Helical" evidence="9">
    <location>
        <begin position="67"/>
        <end position="88"/>
    </location>
</feature>
<dbReference type="KEGG" id="rhs:A3Q41_01588"/>
<comment type="subcellular location">
    <subcellularLocation>
        <location evidence="1 9">Cell membrane</location>
        <topology evidence="1 9">Multi-pass membrane protein</topology>
    </subcellularLocation>
</comment>
<dbReference type="PATRIC" id="fig|1653479.3.peg.1610"/>
<feature type="transmembrane region" description="Helical" evidence="9">
    <location>
        <begin position="206"/>
        <end position="227"/>
    </location>
</feature>
<evidence type="ECO:0000256" key="3">
    <source>
        <dbReference type="ARBA" id="ARBA00022448"/>
    </source>
</evidence>
<dbReference type="GO" id="GO:0043190">
    <property type="term" value="C:ATP-binding cassette (ABC) transporter complex"/>
    <property type="evidence" value="ECO:0007669"/>
    <property type="project" value="InterPro"/>
</dbReference>
<dbReference type="InterPro" id="IPR010065">
    <property type="entry name" value="AA_ABC_transptr_permease_3TM"/>
</dbReference>